<dbReference type="STRING" id="29655.A0A0K9PYN3"/>
<keyword evidence="4" id="KW-0539">Nucleus</keyword>
<feature type="compositionally biased region" description="Polar residues" evidence="5">
    <location>
        <begin position="102"/>
        <end position="113"/>
    </location>
</feature>
<dbReference type="GO" id="GO:0015031">
    <property type="term" value="P:protein transport"/>
    <property type="evidence" value="ECO:0007669"/>
    <property type="project" value="UniProtKB-KW"/>
</dbReference>
<evidence type="ECO:0000313" key="7">
    <source>
        <dbReference type="EMBL" id="KMZ74153.1"/>
    </source>
</evidence>
<evidence type="ECO:0000256" key="2">
    <source>
        <dbReference type="ARBA" id="ARBA00022816"/>
    </source>
</evidence>
<dbReference type="Gene3D" id="2.30.29.30">
    <property type="entry name" value="Pleckstrin-homology domain (PH domain)/Phosphotyrosine-binding domain (PTB)"/>
    <property type="match status" value="1"/>
</dbReference>
<dbReference type="AlphaFoldDB" id="A0A0K9PYN3"/>
<reference evidence="8" key="1">
    <citation type="journal article" date="2016" name="Nature">
        <title>The genome of the seagrass Zostera marina reveals angiosperm adaptation to the sea.</title>
        <authorList>
            <person name="Olsen J.L."/>
            <person name="Rouze P."/>
            <person name="Verhelst B."/>
            <person name="Lin Y.-C."/>
            <person name="Bayer T."/>
            <person name="Collen J."/>
            <person name="Dattolo E."/>
            <person name="De Paoli E."/>
            <person name="Dittami S."/>
            <person name="Maumus F."/>
            <person name="Michel G."/>
            <person name="Kersting A."/>
            <person name="Lauritano C."/>
            <person name="Lohaus R."/>
            <person name="Toepel M."/>
            <person name="Tonon T."/>
            <person name="Vanneste K."/>
            <person name="Amirebrahimi M."/>
            <person name="Brakel J."/>
            <person name="Bostroem C."/>
            <person name="Chovatia M."/>
            <person name="Grimwood J."/>
            <person name="Jenkins J.W."/>
            <person name="Jueterbock A."/>
            <person name="Mraz A."/>
            <person name="Stam W.T."/>
            <person name="Tice H."/>
            <person name="Bornberg-Bauer E."/>
            <person name="Green P.J."/>
            <person name="Pearson G.A."/>
            <person name="Procaccini G."/>
            <person name="Duarte C.M."/>
            <person name="Schmutz J."/>
            <person name="Reusch T.B.H."/>
            <person name="Van de Peer Y."/>
        </authorList>
    </citation>
    <scope>NUCLEOTIDE SEQUENCE [LARGE SCALE GENOMIC DNA]</scope>
    <source>
        <strain evidence="8">cv. Finnish</strain>
    </source>
</reference>
<evidence type="ECO:0000256" key="3">
    <source>
        <dbReference type="ARBA" id="ARBA00023010"/>
    </source>
</evidence>
<keyword evidence="3" id="KW-0811">Translocation</keyword>
<dbReference type="PROSITE" id="PS50196">
    <property type="entry name" value="RANBD1"/>
    <property type="match status" value="1"/>
</dbReference>
<sequence>MSLYSVDSGEVGLTGWELHWEGSRRFSQIAWICLLEKFSDVVAWVRENSSEAKVISTKEPPSHDNNLLEGTEKNKPNEPFEIQRGIGSNISFGSPEPLSHGIQASNQLKSDTGNDVDEENDANRPSSPSVKKTEEKGIVLVHEVRCKVYLKPDNTSDKSWKDMGMGMLSLKCKEGIPKGTKESKPTIIIRNNAGKILLNALVYPGIKLNVQKNTITTIFHTSGNGDMGGVEDKTDVAVVPRTYLLRTKVEEEVKKLAETIEECVPTS</sequence>
<dbReference type="InterPro" id="IPR000156">
    <property type="entry name" value="Ran_bind_dom"/>
</dbReference>
<dbReference type="SUPFAM" id="SSF50729">
    <property type="entry name" value="PH domain-like"/>
    <property type="match status" value="1"/>
</dbReference>
<evidence type="ECO:0000256" key="1">
    <source>
        <dbReference type="ARBA" id="ARBA00004567"/>
    </source>
</evidence>
<dbReference type="CDD" id="cd13170">
    <property type="entry name" value="RanBD_NUP50"/>
    <property type="match status" value="1"/>
</dbReference>
<evidence type="ECO:0000313" key="8">
    <source>
        <dbReference type="Proteomes" id="UP000036987"/>
    </source>
</evidence>
<organism evidence="7 8">
    <name type="scientific">Zostera marina</name>
    <name type="common">Eelgrass</name>
    <dbReference type="NCBI Taxonomy" id="29655"/>
    <lineage>
        <taxon>Eukaryota</taxon>
        <taxon>Viridiplantae</taxon>
        <taxon>Streptophyta</taxon>
        <taxon>Embryophyta</taxon>
        <taxon>Tracheophyta</taxon>
        <taxon>Spermatophyta</taxon>
        <taxon>Magnoliopsida</taxon>
        <taxon>Liliopsida</taxon>
        <taxon>Zosteraceae</taxon>
        <taxon>Zostera</taxon>
    </lineage>
</organism>
<comment type="subcellular location">
    <subcellularLocation>
        <location evidence="1">Nucleus</location>
        <location evidence="1">Nuclear pore complex</location>
    </subcellularLocation>
</comment>
<feature type="domain" description="RanBD1" evidence="6">
    <location>
        <begin position="132"/>
        <end position="267"/>
    </location>
</feature>
<name>A0A0K9PYN3_ZOSMR</name>
<keyword evidence="2" id="KW-0813">Transport</keyword>
<dbReference type="InterPro" id="IPR045255">
    <property type="entry name" value="RanBP1-like"/>
</dbReference>
<dbReference type="InterPro" id="IPR011993">
    <property type="entry name" value="PH-like_dom_sf"/>
</dbReference>
<evidence type="ECO:0000256" key="5">
    <source>
        <dbReference type="SAM" id="MobiDB-lite"/>
    </source>
</evidence>
<feature type="region of interest" description="Disordered" evidence="5">
    <location>
        <begin position="54"/>
        <end position="135"/>
    </location>
</feature>
<protein>
    <submittedName>
        <fullName evidence="7">RanBP1 domain containing protein, expressed</fullName>
    </submittedName>
</protein>
<keyword evidence="2" id="KW-0509">mRNA transport</keyword>
<dbReference type="OrthoDB" id="185618at2759"/>
<dbReference type="GO" id="GO:0005643">
    <property type="term" value="C:nuclear pore"/>
    <property type="evidence" value="ECO:0007669"/>
    <property type="project" value="UniProtKB-SubCell"/>
</dbReference>
<gene>
    <name evidence="7" type="ORF">ZOSMA_133G00020</name>
</gene>
<proteinExistence type="predicted"/>
<comment type="caution">
    <text evidence="7">The sequence shown here is derived from an EMBL/GenBank/DDBJ whole genome shotgun (WGS) entry which is preliminary data.</text>
</comment>
<dbReference type="PANTHER" id="PTHR23138:SF141">
    <property type="entry name" value="NUCLEAR PORE COMPLEX PROTEIN NUP50"/>
    <property type="match status" value="1"/>
</dbReference>
<dbReference type="Pfam" id="PF00638">
    <property type="entry name" value="Ran_BP1"/>
    <property type="match status" value="1"/>
</dbReference>
<keyword evidence="4" id="KW-0653">Protein transport</keyword>
<dbReference type="PANTHER" id="PTHR23138">
    <property type="entry name" value="RAN BINDING PROTEIN"/>
    <property type="match status" value="1"/>
</dbReference>
<keyword evidence="8" id="KW-1185">Reference proteome</keyword>
<evidence type="ECO:0000256" key="4">
    <source>
        <dbReference type="ARBA" id="ARBA00023132"/>
    </source>
</evidence>
<accession>A0A0K9PYN3</accession>
<evidence type="ECO:0000259" key="6">
    <source>
        <dbReference type="PROSITE" id="PS50196"/>
    </source>
</evidence>
<dbReference type="EMBL" id="LFYR01000391">
    <property type="protein sequence ID" value="KMZ74153.1"/>
    <property type="molecule type" value="Genomic_DNA"/>
</dbReference>
<keyword evidence="4" id="KW-0906">Nuclear pore complex</keyword>
<dbReference type="Proteomes" id="UP000036987">
    <property type="component" value="Unassembled WGS sequence"/>
</dbReference>
<dbReference type="GO" id="GO:0051028">
    <property type="term" value="P:mRNA transport"/>
    <property type="evidence" value="ECO:0007669"/>
    <property type="project" value="UniProtKB-KW"/>
</dbReference>